<name>A0A1F4NQH2_UNCK3</name>
<evidence type="ECO:0000256" key="6">
    <source>
        <dbReference type="ARBA" id="ARBA00022989"/>
    </source>
</evidence>
<evidence type="ECO:0000256" key="9">
    <source>
        <dbReference type="PIRNR" id="PIRNR002869"/>
    </source>
</evidence>
<comment type="subcellular location">
    <subcellularLocation>
        <location evidence="1 8">Cell membrane</location>
        <topology evidence="1 8">Multi-pass membrane protein</topology>
    </subcellularLocation>
</comment>
<evidence type="ECO:0000256" key="4">
    <source>
        <dbReference type="ARBA" id="ARBA00022960"/>
    </source>
</evidence>
<evidence type="ECO:0000256" key="5">
    <source>
        <dbReference type="ARBA" id="ARBA00022984"/>
    </source>
</evidence>
<keyword evidence="2 8" id="KW-1003">Cell membrane</keyword>
<keyword evidence="8 9" id="KW-0813">Transport</keyword>
<feature type="transmembrane region" description="Helical" evidence="8">
    <location>
        <begin position="240"/>
        <end position="260"/>
    </location>
</feature>
<evidence type="ECO:0000256" key="8">
    <source>
        <dbReference type="HAMAP-Rule" id="MF_02078"/>
    </source>
</evidence>
<feature type="transmembrane region" description="Helical" evidence="8">
    <location>
        <begin position="280"/>
        <end position="299"/>
    </location>
</feature>
<dbReference type="InterPro" id="IPR051050">
    <property type="entry name" value="Lipid_II_flippase_MurJ/MviN"/>
</dbReference>
<keyword evidence="7 8" id="KW-0472">Membrane</keyword>
<evidence type="ECO:0000256" key="2">
    <source>
        <dbReference type="ARBA" id="ARBA00022475"/>
    </source>
</evidence>
<evidence type="ECO:0000256" key="3">
    <source>
        <dbReference type="ARBA" id="ARBA00022692"/>
    </source>
</evidence>
<feature type="transmembrane region" description="Helical" evidence="8">
    <location>
        <begin position="414"/>
        <end position="435"/>
    </location>
</feature>
<dbReference type="Proteomes" id="UP000178085">
    <property type="component" value="Unassembled WGS sequence"/>
</dbReference>
<dbReference type="NCBIfam" id="TIGR01695">
    <property type="entry name" value="murJ_mviN"/>
    <property type="match status" value="1"/>
</dbReference>
<dbReference type="GO" id="GO:0008360">
    <property type="term" value="P:regulation of cell shape"/>
    <property type="evidence" value="ECO:0007669"/>
    <property type="project" value="UniProtKB-UniRule"/>
</dbReference>
<dbReference type="GO" id="GO:0071555">
    <property type="term" value="P:cell wall organization"/>
    <property type="evidence" value="ECO:0007669"/>
    <property type="project" value="UniProtKB-UniRule"/>
</dbReference>
<dbReference type="InterPro" id="IPR004268">
    <property type="entry name" value="MurJ"/>
</dbReference>
<evidence type="ECO:0000256" key="7">
    <source>
        <dbReference type="ARBA" id="ARBA00023136"/>
    </source>
</evidence>
<comment type="function">
    <text evidence="8 9">Involved in peptidoglycan biosynthesis. Transports lipid-linked peptidoglycan precursors from the inner to the outer leaflet of the cytoplasmic membrane.</text>
</comment>
<dbReference type="GO" id="GO:0009252">
    <property type="term" value="P:peptidoglycan biosynthetic process"/>
    <property type="evidence" value="ECO:0007669"/>
    <property type="project" value="UniProtKB-UniRule"/>
</dbReference>
<dbReference type="GO" id="GO:0015648">
    <property type="term" value="F:lipid-linked peptidoglycan transporter activity"/>
    <property type="evidence" value="ECO:0007669"/>
    <property type="project" value="UniProtKB-UniRule"/>
</dbReference>
<evidence type="ECO:0000313" key="10">
    <source>
        <dbReference type="EMBL" id="OGB73701.1"/>
    </source>
</evidence>
<sequence>MIKHLITRKSSVLEATAILAVASLVSRLFGVMRDSVIAARYAGDISDAYLAAFVIPDFIFNLLILGALSSAFIPIFTEYLQKTGSDKEEAWGIVNSLVNLGVMLLAVILLAVAVFAPTLVHLVAPGFVTDKKEMVVVLMRVMLLSPLFFGFSNLAGGILNSFKNFFAYAIAPILYNLGIIAGAIYLVPKFGYIGLAYGVVGGACLHMLVQLPGVFAFGYRYRLHMNLRHPAIQRMAMLMIPRTIGIGVTQISTIINTAIASTLAGGAVSVFKWADNLQSLPIGIFGVSFAVAVFPTLAEKYSLKKIDEFKEDVVQVLRQVMFFIVPSMLLYWLLRAQIVRLVFGYGLFGWDYTRFTVSALAFFTFGMLGQSIIHLLARSFYALQDTKTPLLVSIGSLGLNVGLALILVQYLDVVGLAAAISISATVNAGLLLVILGRRLGGLPWRGLSEYLVKIIFAGFIMTGAGYLMLRVMNLIVTTHTVIGLFAQTVVTAGVAVLVYLAITRVLKIPEVSRILSPFRRLVRVGK</sequence>
<dbReference type="PIRSF" id="PIRSF002869">
    <property type="entry name" value="MviN"/>
    <property type="match status" value="1"/>
</dbReference>
<feature type="transmembrane region" description="Helical" evidence="8">
    <location>
        <begin position="389"/>
        <end position="408"/>
    </location>
</feature>
<feature type="transmembrane region" description="Helical" evidence="8">
    <location>
        <begin position="137"/>
        <end position="158"/>
    </location>
</feature>
<keyword evidence="6 8" id="KW-1133">Transmembrane helix</keyword>
<dbReference type="PANTHER" id="PTHR47019:SF1">
    <property type="entry name" value="LIPID II FLIPPASE MURJ"/>
    <property type="match status" value="1"/>
</dbReference>
<proteinExistence type="inferred from homology"/>
<dbReference type="PANTHER" id="PTHR47019">
    <property type="entry name" value="LIPID II FLIPPASE MURJ"/>
    <property type="match status" value="1"/>
</dbReference>
<feature type="transmembrane region" description="Helical" evidence="8">
    <location>
        <begin position="355"/>
        <end position="377"/>
    </location>
</feature>
<feature type="transmembrane region" description="Helical" evidence="8">
    <location>
        <begin position="49"/>
        <end position="76"/>
    </location>
</feature>
<dbReference type="PRINTS" id="PR01806">
    <property type="entry name" value="VIRFACTRMVIN"/>
</dbReference>
<feature type="transmembrane region" description="Helical" evidence="8">
    <location>
        <begin position="97"/>
        <end position="117"/>
    </location>
</feature>
<keyword evidence="4 8" id="KW-0133">Cell shape</keyword>
<evidence type="ECO:0000313" key="11">
    <source>
        <dbReference type="Proteomes" id="UP000178085"/>
    </source>
</evidence>
<dbReference type="CDD" id="cd13123">
    <property type="entry name" value="MATE_MurJ_like"/>
    <property type="match status" value="1"/>
</dbReference>
<organism evidence="10 11">
    <name type="scientific">candidate division Kazan bacterium RIFCSPLOWO2_01_FULL_45_19</name>
    <dbReference type="NCBI Taxonomy" id="1798538"/>
    <lineage>
        <taxon>Bacteria</taxon>
        <taxon>Bacteria division Kazan-3B-28</taxon>
    </lineage>
</organism>
<gene>
    <name evidence="8" type="primary">murJ</name>
    <name evidence="10" type="ORF">A3K51_02600</name>
</gene>
<dbReference type="EMBL" id="METD01000001">
    <property type="protein sequence ID" value="OGB73701.1"/>
    <property type="molecule type" value="Genomic_DNA"/>
</dbReference>
<dbReference type="Pfam" id="PF03023">
    <property type="entry name" value="MurJ"/>
    <property type="match status" value="1"/>
</dbReference>
<accession>A0A1F4NQH2</accession>
<protein>
    <recommendedName>
        <fullName evidence="8">Probable lipid II flippase MurJ</fullName>
    </recommendedName>
</protein>
<keyword evidence="5 8" id="KW-0573">Peptidoglycan synthesis</keyword>
<feature type="transmembrane region" description="Helical" evidence="8">
    <location>
        <begin position="165"/>
        <end position="186"/>
    </location>
</feature>
<dbReference type="GO" id="GO:0005886">
    <property type="term" value="C:plasma membrane"/>
    <property type="evidence" value="ECO:0007669"/>
    <property type="project" value="UniProtKB-SubCell"/>
</dbReference>
<comment type="similarity">
    <text evidence="8 9">Belongs to the MurJ/MviN family.</text>
</comment>
<evidence type="ECO:0000256" key="1">
    <source>
        <dbReference type="ARBA" id="ARBA00004651"/>
    </source>
</evidence>
<keyword evidence="3 8" id="KW-0812">Transmembrane</keyword>
<comment type="pathway">
    <text evidence="8">Cell wall biogenesis; peptidoglycan biosynthesis.</text>
</comment>
<feature type="transmembrane region" description="Helical" evidence="8">
    <location>
        <begin position="320"/>
        <end position="343"/>
    </location>
</feature>
<keyword evidence="8 9" id="KW-0961">Cell wall biogenesis/degradation</keyword>
<dbReference type="GO" id="GO:0034204">
    <property type="term" value="P:lipid translocation"/>
    <property type="evidence" value="ECO:0007669"/>
    <property type="project" value="TreeGrafter"/>
</dbReference>
<dbReference type="AlphaFoldDB" id="A0A1F4NQH2"/>
<feature type="transmembrane region" description="Helical" evidence="8">
    <location>
        <begin position="481"/>
        <end position="502"/>
    </location>
</feature>
<dbReference type="HAMAP" id="MF_02078">
    <property type="entry name" value="MurJ_MviN"/>
    <property type="match status" value="1"/>
</dbReference>
<feature type="transmembrane region" description="Helical" evidence="8">
    <location>
        <begin position="192"/>
        <end position="219"/>
    </location>
</feature>
<feature type="transmembrane region" description="Helical" evidence="8">
    <location>
        <begin position="447"/>
        <end position="469"/>
    </location>
</feature>
<comment type="caution">
    <text evidence="10">The sequence shown here is derived from an EMBL/GenBank/DDBJ whole genome shotgun (WGS) entry which is preliminary data.</text>
</comment>
<reference evidence="10 11" key="1">
    <citation type="journal article" date="2016" name="Nat. Commun.">
        <title>Thousands of microbial genomes shed light on interconnected biogeochemical processes in an aquifer system.</title>
        <authorList>
            <person name="Anantharaman K."/>
            <person name="Brown C.T."/>
            <person name="Hug L.A."/>
            <person name="Sharon I."/>
            <person name="Castelle C.J."/>
            <person name="Probst A.J."/>
            <person name="Thomas B.C."/>
            <person name="Singh A."/>
            <person name="Wilkins M.J."/>
            <person name="Karaoz U."/>
            <person name="Brodie E.L."/>
            <person name="Williams K.H."/>
            <person name="Hubbard S.S."/>
            <person name="Banfield J.F."/>
        </authorList>
    </citation>
    <scope>NUCLEOTIDE SEQUENCE [LARGE SCALE GENOMIC DNA]</scope>
</reference>
<feature type="transmembrane region" description="Helical" evidence="8">
    <location>
        <begin position="12"/>
        <end position="29"/>
    </location>
</feature>
<dbReference type="UniPathway" id="UPA00219"/>